<organism evidence="4 5">
    <name type="scientific">Pelagicoccus mobilis</name>
    <dbReference type="NCBI Taxonomy" id="415221"/>
    <lineage>
        <taxon>Bacteria</taxon>
        <taxon>Pseudomonadati</taxon>
        <taxon>Verrucomicrobiota</taxon>
        <taxon>Opitutia</taxon>
        <taxon>Puniceicoccales</taxon>
        <taxon>Pelagicoccaceae</taxon>
        <taxon>Pelagicoccus</taxon>
    </lineage>
</organism>
<dbReference type="InterPro" id="IPR051164">
    <property type="entry name" value="NmrA-like_oxidored"/>
</dbReference>
<dbReference type="Gene3D" id="3.40.50.720">
    <property type="entry name" value="NAD(P)-binding Rossmann-like Domain"/>
    <property type="match status" value="1"/>
</dbReference>
<dbReference type="RefSeq" id="WP_200353986.1">
    <property type="nucleotide sequence ID" value="NZ_JAENIL010000004.1"/>
</dbReference>
<keyword evidence="2" id="KW-0521">NADP</keyword>
<dbReference type="EMBL" id="JAENIL010000004">
    <property type="protein sequence ID" value="MBK1875769.1"/>
    <property type="molecule type" value="Genomic_DNA"/>
</dbReference>
<keyword evidence="5" id="KW-1185">Reference proteome</keyword>
<evidence type="ECO:0000256" key="1">
    <source>
        <dbReference type="ARBA" id="ARBA00006328"/>
    </source>
</evidence>
<dbReference type="AlphaFoldDB" id="A0A934RXM6"/>
<reference evidence="4" key="1">
    <citation type="submission" date="2021-01" db="EMBL/GenBank/DDBJ databases">
        <title>Modified the classification status of verrucomicrobia.</title>
        <authorList>
            <person name="Feng X."/>
        </authorList>
    </citation>
    <scope>NUCLEOTIDE SEQUENCE</scope>
    <source>
        <strain evidence="4">KCTC 13126</strain>
    </source>
</reference>
<evidence type="ECO:0000313" key="5">
    <source>
        <dbReference type="Proteomes" id="UP000617628"/>
    </source>
</evidence>
<gene>
    <name evidence="4" type="ORF">JIN87_02755</name>
</gene>
<dbReference type="PANTHER" id="PTHR42748:SF7">
    <property type="entry name" value="NMRA LIKE REDOX SENSOR 1-RELATED"/>
    <property type="match status" value="1"/>
</dbReference>
<dbReference type="Pfam" id="PF05368">
    <property type="entry name" value="NmrA"/>
    <property type="match status" value="1"/>
</dbReference>
<sequence>MAKKELTIIGATGFLSTTITKHLVSLGVKVQVVVRDPENAKNALPDCVEIVQGDVSDAESLIRALDGTETLYIHLNTETTDMNLPFYTEREGVQNIVQAAKHNGVKHIMQIAGLESLHEEFFLNGTIETRKIREAGMKCIEDSDIPYTFFYCSFFADSFTRFVDNNVAYLFGILPHEAHFTSSFQLAGHIFEAIDNSQALNQRYPVQGSEAMTFADAAQRFFKVYDPKVSVQTLPLETIDQLGLPLAEAAFLKRIWEVCAGFEERFVSGETYENLGKPSASIEALAATLKENVLS</sequence>
<dbReference type="InterPro" id="IPR036291">
    <property type="entry name" value="NAD(P)-bd_dom_sf"/>
</dbReference>
<accession>A0A934RXM6</accession>
<dbReference type="InterPro" id="IPR008030">
    <property type="entry name" value="NmrA-like"/>
</dbReference>
<dbReference type="SUPFAM" id="SSF51735">
    <property type="entry name" value="NAD(P)-binding Rossmann-fold domains"/>
    <property type="match status" value="1"/>
</dbReference>
<proteinExistence type="inferred from homology"/>
<evidence type="ECO:0000256" key="2">
    <source>
        <dbReference type="ARBA" id="ARBA00022857"/>
    </source>
</evidence>
<evidence type="ECO:0000259" key="3">
    <source>
        <dbReference type="Pfam" id="PF05368"/>
    </source>
</evidence>
<protein>
    <submittedName>
        <fullName evidence="4">NAD(P)H-binding protein</fullName>
    </submittedName>
</protein>
<feature type="domain" description="NmrA-like" evidence="3">
    <location>
        <begin position="3"/>
        <end position="259"/>
    </location>
</feature>
<evidence type="ECO:0000313" key="4">
    <source>
        <dbReference type="EMBL" id="MBK1875769.1"/>
    </source>
</evidence>
<comment type="caution">
    <text evidence="4">The sequence shown here is derived from an EMBL/GenBank/DDBJ whole genome shotgun (WGS) entry which is preliminary data.</text>
</comment>
<dbReference type="PANTHER" id="PTHR42748">
    <property type="entry name" value="NITROGEN METABOLITE REPRESSION PROTEIN NMRA FAMILY MEMBER"/>
    <property type="match status" value="1"/>
</dbReference>
<comment type="similarity">
    <text evidence="1">Belongs to the NmrA-type oxidoreductase family.</text>
</comment>
<name>A0A934RXM6_9BACT</name>
<dbReference type="Proteomes" id="UP000617628">
    <property type="component" value="Unassembled WGS sequence"/>
</dbReference>